<feature type="domain" description="CUE" evidence="1">
    <location>
        <begin position="104"/>
        <end position="147"/>
    </location>
</feature>
<sequence length="220" mass="23388">MKAMKPGVSSLNPYAASYIPLAKREASDNVTAKDIKHGNENAWFKPSSHFAYNPHSSNAFLGSSAYGTEKHQVAEGSAVKSHPAHGSLMQNPGEMTDKQIVDEEFDMDLEYLRMTFPGLSNESLLDVYLANDGDFEATVDMLNQLEPWEDECLSSPPAVLSCTSPSMHTVESSETLPDTLDIGDVSESGSSATCVGLKLKNMAGETSASSSGGAESAVAS</sequence>
<dbReference type="EMBL" id="JABFAD010000010">
    <property type="protein sequence ID" value="MBA0810196.1"/>
    <property type="molecule type" value="Genomic_DNA"/>
</dbReference>
<evidence type="ECO:0000313" key="3">
    <source>
        <dbReference type="Proteomes" id="UP000593560"/>
    </source>
</evidence>
<dbReference type="CDD" id="cd14371">
    <property type="entry name" value="CUE_CID7_like"/>
    <property type="match status" value="1"/>
</dbReference>
<comment type="caution">
    <text evidence="2">The sequence shown here is derived from an EMBL/GenBank/DDBJ whole genome shotgun (WGS) entry which is preliminary data.</text>
</comment>
<dbReference type="AlphaFoldDB" id="A0A7J9HK54"/>
<evidence type="ECO:0000313" key="2">
    <source>
        <dbReference type="EMBL" id="MBA0810196.1"/>
    </source>
</evidence>
<accession>A0A7J9HK54</accession>
<dbReference type="OrthoDB" id="769720at2759"/>
<dbReference type="Proteomes" id="UP000593560">
    <property type="component" value="Unassembled WGS sequence"/>
</dbReference>
<dbReference type="InterPro" id="IPR009060">
    <property type="entry name" value="UBA-like_sf"/>
</dbReference>
<keyword evidence="3" id="KW-1185">Reference proteome</keyword>
<dbReference type="PROSITE" id="PS51140">
    <property type="entry name" value="CUE"/>
    <property type="match status" value="1"/>
</dbReference>
<reference evidence="2 3" key="1">
    <citation type="journal article" date="2019" name="Genome Biol. Evol.">
        <title>Insights into the evolution of the New World diploid cottons (Gossypium, subgenus Houzingenia) based on genome sequencing.</title>
        <authorList>
            <person name="Grover C.E."/>
            <person name="Arick M.A. 2nd"/>
            <person name="Thrash A."/>
            <person name="Conover J.L."/>
            <person name="Sanders W.S."/>
            <person name="Peterson D.G."/>
            <person name="Frelichowski J.E."/>
            <person name="Scheffler J.A."/>
            <person name="Scheffler B.E."/>
            <person name="Wendel J.F."/>
        </authorList>
    </citation>
    <scope>NUCLEOTIDE SEQUENCE [LARGE SCALE GENOMIC DNA]</scope>
    <source>
        <strain evidence="2">0</strain>
        <tissue evidence="2">Leaf</tissue>
    </source>
</reference>
<evidence type="ECO:0000259" key="1">
    <source>
        <dbReference type="PROSITE" id="PS51140"/>
    </source>
</evidence>
<proteinExistence type="predicted"/>
<protein>
    <recommendedName>
        <fullName evidence="1">CUE domain-containing protein</fullName>
    </recommendedName>
</protein>
<dbReference type="InterPro" id="IPR038981">
    <property type="entry name" value="CID5/CID6"/>
</dbReference>
<dbReference type="PANTHER" id="PTHR37252">
    <property type="entry name" value="POLYADENYLATE-BINDING PROTEIN-INTERACTING PROTEIN 6"/>
    <property type="match status" value="1"/>
</dbReference>
<name>A0A7J9HK54_9ROSI</name>
<gene>
    <name evidence="2" type="ORF">Gohar_002209</name>
</gene>
<dbReference type="SUPFAM" id="SSF46934">
    <property type="entry name" value="UBA-like"/>
    <property type="match status" value="1"/>
</dbReference>
<dbReference type="InterPro" id="IPR041806">
    <property type="entry name" value="CID5/6/7_CUE"/>
</dbReference>
<dbReference type="GO" id="GO:0043130">
    <property type="term" value="F:ubiquitin binding"/>
    <property type="evidence" value="ECO:0007669"/>
    <property type="project" value="InterPro"/>
</dbReference>
<organism evidence="2 3">
    <name type="scientific">Gossypium harknessii</name>
    <dbReference type="NCBI Taxonomy" id="34285"/>
    <lineage>
        <taxon>Eukaryota</taxon>
        <taxon>Viridiplantae</taxon>
        <taxon>Streptophyta</taxon>
        <taxon>Embryophyta</taxon>
        <taxon>Tracheophyta</taxon>
        <taxon>Spermatophyta</taxon>
        <taxon>Magnoliopsida</taxon>
        <taxon>eudicotyledons</taxon>
        <taxon>Gunneridae</taxon>
        <taxon>Pentapetalae</taxon>
        <taxon>rosids</taxon>
        <taxon>malvids</taxon>
        <taxon>Malvales</taxon>
        <taxon>Malvaceae</taxon>
        <taxon>Malvoideae</taxon>
        <taxon>Gossypium</taxon>
    </lineage>
</organism>
<dbReference type="Gene3D" id="1.10.8.10">
    <property type="entry name" value="DNA helicase RuvA subunit, C-terminal domain"/>
    <property type="match status" value="1"/>
</dbReference>
<dbReference type="InterPro" id="IPR003892">
    <property type="entry name" value="CUE"/>
</dbReference>
<dbReference type="PANTHER" id="PTHR37252:SF3">
    <property type="entry name" value="POLYADENYLATE-BINDING PROTEIN-INTERACTING PROTEIN 6"/>
    <property type="match status" value="1"/>
</dbReference>